<keyword evidence="2" id="KW-1185">Reference proteome</keyword>
<accession>A0A9P7G469</accession>
<organism evidence="1 2">
    <name type="scientific">Asterophora parasitica</name>
    <dbReference type="NCBI Taxonomy" id="117018"/>
    <lineage>
        <taxon>Eukaryota</taxon>
        <taxon>Fungi</taxon>
        <taxon>Dikarya</taxon>
        <taxon>Basidiomycota</taxon>
        <taxon>Agaricomycotina</taxon>
        <taxon>Agaricomycetes</taxon>
        <taxon>Agaricomycetidae</taxon>
        <taxon>Agaricales</taxon>
        <taxon>Tricholomatineae</taxon>
        <taxon>Lyophyllaceae</taxon>
        <taxon>Asterophora</taxon>
    </lineage>
</organism>
<comment type="caution">
    <text evidence="1">The sequence shown here is derived from an EMBL/GenBank/DDBJ whole genome shotgun (WGS) entry which is preliminary data.</text>
</comment>
<evidence type="ECO:0000313" key="1">
    <source>
        <dbReference type="EMBL" id="KAG5642529.1"/>
    </source>
</evidence>
<proteinExistence type="predicted"/>
<gene>
    <name evidence="1" type="ORF">DXG03_002602</name>
</gene>
<sequence>MFSLPQSPTEPLLPVIPVSETHKTLGALLGFIYPMPDPPLNSLDELVPVLGAAIKYDITGVIETLRKRLVSSLFVTVEPTRVYAIACRFDLEEEARIASKYTLNVNVLDAPLSEDLKFITAYSYHRLLDLHRRRVRAAIEMLKLPQDVKCMQCNGSSFSVYATPKWWYEFEKKAREELSVRPTTDVIFGMEFLAHVSMAAGCQRCAESILEAWRFLGDLKKKIDELPATI</sequence>
<dbReference type="Proteomes" id="UP000775547">
    <property type="component" value="Unassembled WGS sequence"/>
</dbReference>
<dbReference type="EMBL" id="JABCKV010000178">
    <property type="protein sequence ID" value="KAG5642529.1"/>
    <property type="molecule type" value="Genomic_DNA"/>
</dbReference>
<reference evidence="1" key="1">
    <citation type="submission" date="2020-07" db="EMBL/GenBank/DDBJ databases">
        <authorList>
            <person name="Nieuwenhuis M."/>
            <person name="Van De Peppel L.J.J."/>
        </authorList>
    </citation>
    <scope>NUCLEOTIDE SEQUENCE</scope>
    <source>
        <strain evidence="1">AP01</strain>
        <tissue evidence="1">Mycelium</tissue>
    </source>
</reference>
<name>A0A9P7G469_9AGAR</name>
<dbReference type="AlphaFoldDB" id="A0A9P7G469"/>
<protein>
    <submittedName>
        <fullName evidence="1">Uncharacterized protein</fullName>
    </submittedName>
</protein>
<evidence type="ECO:0000313" key="2">
    <source>
        <dbReference type="Proteomes" id="UP000775547"/>
    </source>
</evidence>
<dbReference type="OrthoDB" id="71307at2759"/>
<reference evidence="1" key="2">
    <citation type="submission" date="2021-10" db="EMBL/GenBank/DDBJ databases">
        <title>Phylogenomics reveals ancestral predisposition of the termite-cultivated fungus Termitomyces towards a domesticated lifestyle.</title>
        <authorList>
            <person name="Auxier B."/>
            <person name="Grum-Grzhimaylo A."/>
            <person name="Cardenas M.E."/>
            <person name="Lodge J.D."/>
            <person name="Laessoe T."/>
            <person name="Pedersen O."/>
            <person name="Smith M.E."/>
            <person name="Kuyper T.W."/>
            <person name="Franco-Molano E.A."/>
            <person name="Baroni T.J."/>
            <person name="Aanen D.K."/>
        </authorList>
    </citation>
    <scope>NUCLEOTIDE SEQUENCE</scope>
    <source>
        <strain evidence="1">AP01</strain>
        <tissue evidence="1">Mycelium</tissue>
    </source>
</reference>